<comment type="caution">
    <text evidence="2">The sequence shown here is derived from an EMBL/GenBank/DDBJ whole genome shotgun (WGS) entry which is preliminary data.</text>
</comment>
<organism evidence="2 3">
    <name type="scientific">Smittium megazygosporum</name>
    <dbReference type="NCBI Taxonomy" id="133381"/>
    <lineage>
        <taxon>Eukaryota</taxon>
        <taxon>Fungi</taxon>
        <taxon>Fungi incertae sedis</taxon>
        <taxon>Zoopagomycota</taxon>
        <taxon>Kickxellomycotina</taxon>
        <taxon>Harpellomycetes</taxon>
        <taxon>Harpellales</taxon>
        <taxon>Legeriomycetaceae</taxon>
        <taxon>Smittium</taxon>
    </lineage>
</organism>
<dbReference type="EMBL" id="MBFS01000232">
    <property type="protein sequence ID" value="PVV03447.1"/>
    <property type="molecule type" value="Genomic_DNA"/>
</dbReference>
<dbReference type="OrthoDB" id="1742084at2759"/>
<accession>A0A2T9ZFZ6</accession>
<keyword evidence="3" id="KW-1185">Reference proteome</keyword>
<proteinExistence type="predicted"/>
<evidence type="ECO:0000313" key="3">
    <source>
        <dbReference type="Proteomes" id="UP000245609"/>
    </source>
</evidence>
<name>A0A2T9ZFZ6_9FUNG</name>
<feature type="compositionally biased region" description="Basic residues" evidence="1">
    <location>
        <begin position="39"/>
        <end position="56"/>
    </location>
</feature>
<gene>
    <name evidence="2" type="ORF">BB560_002067</name>
</gene>
<dbReference type="InterPro" id="IPR043151">
    <property type="entry name" value="BAH_sf"/>
</dbReference>
<evidence type="ECO:0000256" key="1">
    <source>
        <dbReference type="SAM" id="MobiDB-lite"/>
    </source>
</evidence>
<protein>
    <submittedName>
        <fullName evidence="2">Uncharacterized protein</fullName>
    </submittedName>
</protein>
<dbReference type="AlphaFoldDB" id="A0A2T9ZFZ6"/>
<dbReference type="Gene3D" id="2.30.30.490">
    <property type="match status" value="1"/>
</dbReference>
<feature type="region of interest" description="Disordered" evidence="1">
    <location>
        <begin position="1"/>
        <end position="57"/>
    </location>
</feature>
<evidence type="ECO:0000313" key="2">
    <source>
        <dbReference type="EMBL" id="PVV03447.1"/>
    </source>
</evidence>
<dbReference type="Proteomes" id="UP000245609">
    <property type="component" value="Unassembled WGS sequence"/>
</dbReference>
<reference evidence="2 3" key="1">
    <citation type="journal article" date="2018" name="MBio">
        <title>Comparative Genomics Reveals the Core Gene Toolbox for the Fungus-Insect Symbiosis.</title>
        <authorList>
            <person name="Wang Y."/>
            <person name="Stata M."/>
            <person name="Wang W."/>
            <person name="Stajich J.E."/>
            <person name="White M.M."/>
            <person name="Moncalvo J.M."/>
        </authorList>
    </citation>
    <scope>NUCLEOTIDE SEQUENCE [LARGE SCALE GENOMIC DNA]</scope>
    <source>
        <strain evidence="2 3">SC-DP-2</strain>
    </source>
</reference>
<sequence length="120" mass="13692">MEDLNETVPDGQDIQDATLDKEPDSGEQDDAEGYELRANRKHSFSKKTPRAPKRAKSRVEVVDTQNLKFLDSIVVRNTLCNNLEEVVEVGDFVHVLNEENDMGPLVAHVHNIWLDETRKH</sequence>